<reference evidence="2 3" key="1">
    <citation type="journal article" date="2024" name="Ann. Entomol. Soc. Am.">
        <title>Genomic analyses of the southern and eastern yellowjacket wasps (Hymenoptera: Vespidae) reveal evolutionary signatures of social life.</title>
        <authorList>
            <person name="Catto M.A."/>
            <person name="Caine P.B."/>
            <person name="Orr S.E."/>
            <person name="Hunt B.G."/>
            <person name="Goodisman M.A.D."/>
        </authorList>
    </citation>
    <scope>NUCLEOTIDE SEQUENCE [LARGE SCALE GENOMIC DNA]</scope>
    <source>
        <strain evidence="2">233</strain>
        <tissue evidence="2">Head and thorax</tissue>
    </source>
</reference>
<proteinExistence type="predicted"/>
<sequence>MTPWFRDEKILELTTLLRLYPFGVDIFYNSRNGIDVNGAYIQAYVDGKREAGSSSNRNSNSSNSSSDSSSSGGGDSRKYSRTINNNLQGEKGLIIPKWNCANKSRDYYSRLLIRIYDILSQCENDSVALTRFKGFAALSAVVVWGSMPQWRSIRCLEPVLLASNKWWLEGKRGKPEEITSVAVCGAKNSASAIKLITLINTGFDLLNKPIPGDTLNAVTSMDAMCMPVARENKISKRISFENLKDGKILEKERQIEQAQKEKICKADLKRDP</sequence>
<organism evidence="2 3">
    <name type="scientific">Vespula squamosa</name>
    <name type="common">Southern yellow jacket</name>
    <name type="synonym">Wasp</name>
    <dbReference type="NCBI Taxonomy" id="30214"/>
    <lineage>
        <taxon>Eukaryota</taxon>
        <taxon>Metazoa</taxon>
        <taxon>Ecdysozoa</taxon>
        <taxon>Arthropoda</taxon>
        <taxon>Hexapoda</taxon>
        <taxon>Insecta</taxon>
        <taxon>Pterygota</taxon>
        <taxon>Neoptera</taxon>
        <taxon>Endopterygota</taxon>
        <taxon>Hymenoptera</taxon>
        <taxon>Apocrita</taxon>
        <taxon>Aculeata</taxon>
        <taxon>Vespoidea</taxon>
        <taxon>Vespidae</taxon>
        <taxon>Vespinae</taxon>
        <taxon>Vespula</taxon>
    </lineage>
</organism>
<evidence type="ECO:0000313" key="2">
    <source>
        <dbReference type="EMBL" id="KAL2722419.1"/>
    </source>
</evidence>
<name>A0ABD2AP71_VESSQ</name>
<accession>A0ABD2AP71</accession>
<protein>
    <submittedName>
        <fullName evidence="2">Uncharacterized protein</fullName>
    </submittedName>
</protein>
<keyword evidence="3" id="KW-1185">Reference proteome</keyword>
<dbReference type="EMBL" id="JAUDFV010000141">
    <property type="protein sequence ID" value="KAL2722419.1"/>
    <property type="molecule type" value="Genomic_DNA"/>
</dbReference>
<feature type="compositionally biased region" description="Low complexity" evidence="1">
    <location>
        <begin position="52"/>
        <end position="70"/>
    </location>
</feature>
<dbReference type="AlphaFoldDB" id="A0ABD2AP71"/>
<gene>
    <name evidence="2" type="ORF">V1478_009282</name>
</gene>
<dbReference type="Proteomes" id="UP001607302">
    <property type="component" value="Unassembled WGS sequence"/>
</dbReference>
<comment type="caution">
    <text evidence="2">The sequence shown here is derived from an EMBL/GenBank/DDBJ whole genome shotgun (WGS) entry which is preliminary data.</text>
</comment>
<evidence type="ECO:0000313" key="3">
    <source>
        <dbReference type="Proteomes" id="UP001607302"/>
    </source>
</evidence>
<feature type="region of interest" description="Disordered" evidence="1">
    <location>
        <begin position="51"/>
        <end position="81"/>
    </location>
</feature>
<evidence type="ECO:0000256" key="1">
    <source>
        <dbReference type="SAM" id="MobiDB-lite"/>
    </source>
</evidence>